<evidence type="ECO:0000313" key="4">
    <source>
        <dbReference type="Proteomes" id="UP000190797"/>
    </source>
</evidence>
<dbReference type="InterPro" id="IPR047650">
    <property type="entry name" value="Transpos_IS110"/>
</dbReference>
<feature type="domain" description="Transposase IS110-like N-terminal" evidence="1">
    <location>
        <begin position="15"/>
        <end position="163"/>
    </location>
</feature>
<sequence>MDEVEEHERLFERVAGIDIAKSEVKVCVRVPGSRVGYRRQEVRTFPAVTAELLALGDWLRIEQVQLVVMEATGTYWKPVFYALEDDFECWLLNAKQVKHLPGRPKTDREDAIWLAKVAERGMARPSFVPPRPIRHLRDLTRYRRSLTQERTREKQRVQGVLEDAQVKLSSVISDIHGASGRAMLEAMIAGQRNPRELAQLARGSMRGKKDVLIEALRGHFSDHHAFICRMMLDNIDRLSVQIDALTRQIEQAIAPYQPQVEQLDEVTGIGPIAAQDIVAEIGVDMSRFATASHLVSWARFCPQTTQSGGKQPRGGATGKGNPWLGAALGEIASSARRTPTFLGARYRRLARRRGAKRALVATAHSVLIIIWHLLSDPEAHYQDLGPDHYDSRINTDRKTRQLARHLEALTGQKITIEDGKITAIGPDYST</sequence>
<dbReference type="PANTHER" id="PTHR33055:SF15">
    <property type="entry name" value="TRANSPOSASE-RELATED"/>
    <property type="match status" value="1"/>
</dbReference>
<dbReference type="KEGG" id="noa:BKM31_06160"/>
<dbReference type="OrthoDB" id="9815354at2"/>
<dbReference type="AlphaFoldDB" id="A0A1U9ZT45"/>
<keyword evidence="4" id="KW-1185">Reference proteome</keyword>
<dbReference type="GO" id="GO:0003677">
    <property type="term" value="F:DNA binding"/>
    <property type="evidence" value="ECO:0007669"/>
    <property type="project" value="InterPro"/>
</dbReference>
<dbReference type="Pfam" id="PF01548">
    <property type="entry name" value="DEDD_Tnp_IS110"/>
    <property type="match status" value="1"/>
</dbReference>
<proteinExistence type="predicted"/>
<dbReference type="GO" id="GO:0004803">
    <property type="term" value="F:transposase activity"/>
    <property type="evidence" value="ECO:0007669"/>
    <property type="project" value="InterPro"/>
</dbReference>
<dbReference type="Proteomes" id="UP000190797">
    <property type="component" value="Chromosome"/>
</dbReference>
<dbReference type="InterPro" id="IPR003346">
    <property type="entry name" value="Transposase_20"/>
</dbReference>
<dbReference type="PANTHER" id="PTHR33055">
    <property type="entry name" value="TRANSPOSASE FOR INSERTION SEQUENCE ELEMENT IS1111A"/>
    <property type="match status" value="1"/>
</dbReference>
<evidence type="ECO:0000259" key="2">
    <source>
        <dbReference type="Pfam" id="PF02371"/>
    </source>
</evidence>
<evidence type="ECO:0000313" key="3">
    <source>
        <dbReference type="EMBL" id="AQZ61125.1"/>
    </source>
</evidence>
<organism evidence="3 4">
    <name type="scientific">[Actinomadura] parvosata subsp. kistnae</name>
    <dbReference type="NCBI Taxonomy" id="1909395"/>
    <lineage>
        <taxon>Bacteria</taxon>
        <taxon>Bacillati</taxon>
        <taxon>Actinomycetota</taxon>
        <taxon>Actinomycetes</taxon>
        <taxon>Streptosporangiales</taxon>
        <taxon>Streptosporangiaceae</taxon>
        <taxon>Nonomuraea</taxon>
    </lineage>
</organism>
<dbReference type="Pfam" id="PF02371">
    <property type="entry name" value="Transposase_20"/>
    <property type="match status" value="1"/>
</dbReference>
<name>A0A1U9ZT45_9ACTN</name>
<dbReference type="STRING" id="1909395.BKM31_06160"/>
<feature type="domain" description="Transposase IS116/IS110/IS902 C-terminal" evidence="2">
    <location>
        <begin position="261"/>
        <end position="338"/>
    </location>
</feature>
<dbReference type="RefSeq" id="WP_080037202.1">
    <property type="nucleotide sequence ID" value="NZ_CP017717.1"/>
</dbReference>
<evidence type="ECO:0000259" key="1">
    <source>
        <dbReference type="Pfam" id="PF01548"/>
    </source>
</evidence>
<gene>
    <name evidence="3" type="ORF">BKM31_06160</name>
</gene>
<protein>
    <submittedName>
        <fullName evidence="3">IS110 family transposase</fullName>
    </submittedName>
</protein>
<dbReference type="InterPro" id="IPR002525">
    <property type="entry name" value="Transp_IS110-like_N"/>
</dbReference>
<accession>A0A1U9ZT45</accession>
<dbReference type="EMBL" id="CP017717">
    <property type="protein sequence ID" value="AQZ61125.1"/>
    <property type="molecule type" value="Genomic_DNA"/>
</dbReference>
<dbReference type="GO" id="GO:0006313">
    <property type="term" value="P:DNA transposition"/>
    <property type="evidence" value="ECO:0007669"/>
    <property type="project" value="InterPro"/>
</dbReference>
<dbReference type="NCBIfam" id="NF033542">
    <property type="entry name" value="transpos_IS110"/>
    <property type="match status" value="1"/>
</dbReference>
<reference evidence="4" key="1">
    <citation type="journal article" date="2017" name="Med. Chem. Commun.">
        <title>Nonomuraea sp. ATCC 55076 harbours the largest actinomycete chromosome to date and the kistamicin biosynthetic gene cluster.</title>
        <authorList>
            <person name="Nazari B."/>
            <person name="Forneris C.C."/>
            <person name="Gibson M.I."/>
            <person name="Moon K."/>
            <person name="Schramma K.R."/>
            <person name="Seyedsayamdost M.R."/>
        </authorList>
    </citation>
    <scope>NUCLEOTIDE SEQUENCE [LARGE SCALE GENOMIC DNA]</scope>
    <source>
        <strain evidence="4">ATCC 55076</strain>
    </source>
</reference>